<sequence>MGIKMDHAFDQNGDRWEADTYTKGTGAEPLQCQCGTPVAHNPPYTKEMYDKPVFVQGYFRLYPKGAHAANCRFGVDEEINEIASISEDLIESIQHNRYRMRLVMIKEALEKAGRPSGNDGGARATAGRTYTHNPGLLPAYINSAKRALKLRALCDNDQDIEQHLELVFEGNVKVAWNQFYFETERHAEAYYAVSHNTVQHPIAIQGAVSSVRTEIRGDKSKNVINLQMNKFRADPDDSENGIGLEVSIWAKDPAWIKGIEKDDEIVVLGMWKHSSTAPEKSPREGRFKTLTKRRLTLNLVLKAQVSKIDQ</sequence>
<reference evidence="1" key="3">
    <citation type="journal article" date="2023" name="J. Biotechnol.">
        <title>Draft Genome Sequences of Endophytic Pseudomonas Strains, Isolated from the Interior of Brassicaceae Plants.</title>
        <authorList>
            <person name="Kaneko H."/>
            <person name="Furuya T."/>
        </authorList>
    </citation>
    <scope>NUCLEOTIDE SEQUENCE</scope>
    <source>
        <strain evidence="1">RS3R-1</strain>
    </source>
</reference>
<organism evidence="1 2">
    <name type="scientific">Pseudomonas atacamensis</name>
    <dbReference type="NCBI Taxonomy" id="2565368"/>
    <lineage>
        <taxon>Bacteria</taxon>
        <taxon>Pseudomonadati</taxon>
        <taxon>Pseudomonadota</taxon>
        <taxon>Gammaproteobacteria</taxon>
        <taxon>Pseudomonadales</taxon>
        <taxon>Pseudomonadaceae</taxon>
        <taxon>Pseudomonas</taxon>
    </lineage>
</organism>
<comment type="caution">
    <text evidence="1">The sequence shown here is derived from an EMBL/GenBank/DDBJ whole genome shotgun (WGS) entry which is preliminary data.</text>
</comment>
<dbReference type="EMBL" id="BSCQ01000042">
    <property type="protein sequence ID" value="GLH44634.1"/>
    <property type="molecule type" value="Genomic_DNA"/>
</dbReference>
<reference evidence="1" key="2">
    <citation type="submission" date="2022-11" db="EMBL/GenBank/DDBJ databases">
        <title>Draft genome sequencing of Pseudomonas atacamensis RS3R1.</title>
        <authorList>
            <person name="Furuya T."/>
            <person name="Kaneko H."/>
        </authorList>
    </citation>
    <scope>NUCLEOTIDE SEQUENCE</scope>
    <source>
        <strain evidence="1">RS3R-1</strain>
    </source>
</reference>
<accession>A0ABQ5PM77</accession>
<dbReference type="Proteomes" id="UP001145022">
    <property type="component" value="Unassembled WGS sequence"/>
</dbReference>
<evidence type="ECO:0000313" key="1">
    <source>
        <dbReference type="EMBL" id="GLH44634.1"/>
    </source>
</evidence>
<gene>
    <name evidence="1" type="ORF">RS3R1_37220</name>
</gene>
<proteinExistence type="predicted"/>
<protein>
    <submittedName>
        <fullName evidence="1">Uncharacterized protein</fullName>
    </submittedName>
</protein>
<keyword evidence="2" id="KW-1185">Reference proteome</keyword>
<name>A0ABQ5PM77_9PSED</name>
<evidence type="ECO:0000313" key="2">
    <source>
        <dbReference type="Proteomes" id="UP001145022"/>
    </source>
</evidence>
<dbReference type="RefSeq" id="WP_281892154.1">
    <property type="nucleotide sequence ID" value="NZ_BSCQ01000042.1"/>
</dbReference>
<reference evidence="1" key="1">
    <citation type="journal article" date="2021" name="Sci. Rep.">
        <title>An efficient direct screening system for microorganisms that activate plant immune responses based on plant-microbe interactions using cultured plant cells.</title>
        <authorList>
            <person name="Kurokawa M."/>
            <person name="Nakano M."/>
            <person name="Kitahata N."/>
            <person name="Kuchitsu K."/>
            <person name="Furuya T."/>
        </authorList>
    </citation>
    <scope>NUCLEOTIDE SEQUENCE</scope>
    <source>
        <strain evidence="1">RS3R-1</strain>
    </source>
</reference>